<reference evidence="1" key="1">
    <citation type="submission" date="2014-11" db="EMBL/GenBank/DDBJ databases">
        <authorList>
            <person name="Amaro Gonzalez C."/>
        </authorList>
    </citation>
    <scope>NUCLEOTIDE SEQUENCE</scope>
</reference>
<sequence length="29" mass="3267">MGAEYFGGNCIAVQVYSSVNFQICLFYEI</sequence>
<accession>A0A0E9QW07</accession>
<protein>
    <submittedName>
        <fullName evidence="1">Uncharacterized protein</fullName>
    </submittedName>
</protein>
<proteinExistence type="predicted"/>
<evidence type="ECO:0000313" key="1">
    <source>
        <dbReference type="EMBL" id="JAH20420.1"/>
    </source>
</evidence>
<name>A0A0E9QW07_ANGAN</name>
<dbReference type="EMBL" id="GBXM01088157">
    <property type="protein sequence ID" value="JAH20420.1"/>
    <property type="molecule type" value="Transcribed_RNA"/>
</dbReference>
<dbReference type="AlphaFoldDB" id="A0A0E9QW07"/>
<organism evidence="1">
    <name type="scientific">Anguilla anguilla</name>
    <name type="common">European freshwater eel</name>
    <name type="synonym">Muraena anguilla</name>
    <dbReference type="NCBI Taxonomy" id="7936"/>
    <lineage>
        <taxon>Eukaryota</taxon>
        <taxon>Metazoa</taxon>
        <taxon>Chordata</taxon>
        <taxon>Craniata</taxon>
        <taxon>Vertebrata</taxon>
        <taxon>Euteleostomi</taxon>
        <taxon>Actinopterygii</taxon>
        <taxon>Neopterygii</taxon>
        <taxon>Teleostei</taxon>
        <taxon>Anguilliformes</taxon>
        <taxon>Anguillidae</taxon>
        <taxon>Anguilla</taxon>
    </lineage>
</organism>
<reference evidence="1" key="2">
    <citation type="journal article" date="2015" name="Fish Shellfish Immunol.">
        <title>Early steps in the European eel (Anguilla anguilla)-Vibrio vulnificus interaction in the gills: Role of the RtxA13 toxin.</title>
        <authorList>
            <person name="Callol A."/>
            <person name="Pajuelo D."/>
            <person name="Ebbesson L."/>
            <person name="Teles M."/>
            <person name="MacKenzie S."/>
            <person name="Amaro C."/>
        </authorList>
    </citation>
    <scope>NUCLEOTIDE SEQUENCE</scope>
</reference>